<keyword evidence="1" id="KW-1133">Transmembrane helix</keyword>
<dbReference type="Gene3D" id="3.30.200.20">
    <property type="entry name" value="Phosphorylase Kinase, domain 1"/>
    <property type="match status" value="1"/>
</dbReference>
<name>A0A0C3C5K1_HEBCY</name>
<keyword evidence="3" id="KW-1185">Reference proteome</keyword>
<dbReference type="Gene3D" id="1.10.510.10">
    <property type="entry name" value="Transferase(Phosphotransferase) domain 1"/>
    <property type="match status" value="1"/>
</dbReference>
<evidence type="ECO:0000256" key="1">
    <source>
        <dbReference type="SAM" id="Phobius"/>
    </source>
</evidence>
<dbReference type="EMBL" id="KN831774">
    <property type="protein sequence ID" value="KIM44105.1"/>
    <property type="molecule type" value="Genomic_DNA"/>
</dbReference>
<dbReference type="SUPFAM" id="SSF56112">
    <property type="entry name" value="Protein kinase-like (PK-like)"/>
    <property type="match status" value="1"/>
</dbReference>
<evidence type="ECO:0000313" key="3">
    <source>
        <dbReference type="Proteomes" id="UP000053424"/>
    </source>
</evidence>
<protein>
    <recommendedName>
        <fullName evidence="4">Protein kinase domain-containing protein</fullName>
    </recommendedName>
</protein>
<dbReference type="Proteomes" id="UP000053424">
    <property type="component" value="Unassembled WGS sequence"/>
</dbReference>
<gene>
    <name evidence="2" type="ORF">M413DRAFT_25579</name>
</gene>
<evidence type="ECO:0008006" key="4">
    <source>
        <dbReference type="Google" id="ProtNLM"/>
    </source>
</evidence>
<reference evidence="3" key="2">
    <citation type="submission" date="2015-01" db="EMBL/GenBank/DDBJ databases">
        <title>Evolutionary Origins and Diversification of the Mycorrhizal Mutualists.</title>
        <authorList>
            <consortium name="DOE Joint Genome Institute"/>
            <consortium name="Mycorrhizal Genomics Consortium"/>
            <person name="Kohler A."/>
            <person name="Kuo A."/>
            <person name="Nagy L.G."/>
            <person name="Floudas D."/>
            <person name="Copeland A."/>
            <person name="Barry K.W."/>
            <person name="Cichocki N."/>
            <person name="Veneault-Fourrey C."/>
            <person name="LaButti K."/>
            <person name="Lindquist E.A."/>
            <person name="Lipzen A."/>
            <person name="Lundell T."/>
            <person name="Morin E."/>
            <person name="Murat C."/>
            <person name="Riley R."/>
            <person name="Ohm R."/>
            <person name="Sun H."/>
            <person name="Tunlid A."/>
            <person name="Henrissat B."/>
            <person name="Grigoriev I.V."/>
            <person name="Hibbett D.S."/>
            <person name="Martin F."/>
        </authorList>
    </citation>
    <scope>NUCLEOTIDE SEQUENCE [LARGE SCALE GENOMIC DNA]</scope>
    <source>
        <strain evidence="3">h7</strain>
    </source>
</reference>
<organism evidence="2 3">
    <name type="scientific">Hebeloma cylindrosporum</name>
    <dbReference type="NCBI Taxonomy" id="76867"/>
    <lineage>
        <taxon>Eukaryota</taxon>
        <taxon>Fungi</taxon>
        <taxon>Dikarya</taxon>
        <taxon>Basidiomycota</taxon>
        <taxon>Agaricomycotina</taxon>
        <taxon>Agaricomycetes</taxon>
        <taxon>Agaricomycetidae</taxon>
        <taxon>Agaricales</taxon>
        <taxon>Agaricineae</taxon>
        <taxon>Hymenogastraceae</taxon>
        <taxon>Hebeloma</taxon>
    </lineage>
</organism>
<proteinExistence type="predicted"/>
<keyword evidence="1" id="KW-0472">Membrane</keyword>
<evidence type="ECO:0000313" key="2">
    <source>
        <dbReference type="EMBL" id="KIM44105.1"/>
    </source>
</evidence>
<sequence length="108" mass="11449">MADDGIDPLKEAAILAKAQTKDEAHVPTLLQSFALQGPNGTYGVLVTDIIIILSMVLMLWHKGKPGSLWCTNTAHAVALALANLHATRIVHGDLPIGNLGFAFPQIAD</sequence>
<dbReference type="HOGENOM" id="CLU_2197312_0_0_1"/>
<dbReference type="AlphaFoldDB" id="A0A0C3C5K1"/>
<dbReference type="InterPro" id="IPR011009">
    <property type="entry name" value="Kinase-like_dom_sf"/>
</dbReference>
<feature type="transmembrane region" description="Helical" evidence="1">
    <location>
        <begin position="40"/>
        <end position="60"/>
    </location>
</feature>
<keyword evidence="1" id="KW-0812">Transmembrane</keyword>
<accession>A0A0C3C5K1</accession>
<reference evidence="2 3" key="1">
    <citation type="submission" date="2014-04" db="EMBL/GenBank/DDBJ databases">
        <authorList>
            <consortium name="DOE Joint Genome Institute"/>
            <person name="Kuo A."/>
            <person name="Gay G."/>
            <person name="Dore J."/>
            <person name="Kohler A."/>
            <person name="Nagy L.G."/>
            <person name="Floudas D."/>
            <person name="Copeland A."/>
            <person name="Barry K.W."/>
            <person name="Cichocki N."/>
            <person name="Veneault-Fourrey C."/>
            <person name="LaButti K."/>
            <person name="Lindquist E.A."/>
            <person name="Lipzen A."/>
            <person name="Lundell T."/>
            <person name="Morin E."/>
            <person name="Murat C."/>
            <person name="Sun H."/>
            <person name="Tunlid A."/>
            <person name="Henrissat B."/>
            <person name="Grigoriev I.V."/>
            <person name="Hibbett D.S."/>
            <person name="Martin F."/>
            <person name="Nordberg H.P."/>
            <person name="Cantor M.N."/>
            <person name="Hua S.X."/>
        </authorList>
    </citation>
    <scope>NUCLEOTIDE SEQUENCE [LARGE SCALE GENOMIC DNA]</scope>
    <source>
        <strain evidence="3">h7</strain>
    </source>
</reference>